<evidence type="ECO:0000256" key="1">
    <source>
        <dbReference type="ARBA" id="ARBA00010617"/>
    </source>
</evidence>
<evidence type="ECO:0000256" key="4">
    <source>
        <dbReference type="SAM" id="Phobius"/>
    </source>
</evidence>
<dbReference type="AlphaFoldDB" id="A0A8J2KLU9"/>
<feature type="chain" id="PRO_5035150189" evidence="5">
    <location>
        <begin position="16"/>
        <end position="198"/>
    </location>
</feature>
<evidence type="ECO:0000313" key="7">
    <source>
        <dbReference type="Proteomes" id="UP000708208"/>
    </source>
</evidence>
<accession>A0A8J2KLU9</accession>
<dbReference type="InterPro" id="IPR001128">
    <property type="entry name" value="Cyt_P450"/>
</dbReference>
<organism evidence="6 7">
    <name type="scientific">Allacma fusca</name>
    <dbReference type="NCBI Taxonomy" id="39272"/>
    <lineage>
        <taxon>Eukaryota</taxon>
        <taxon>Metazoa</taxon>
        <taxon>Ecdysozoa</taxon>
        <taxon>Arthropoda</taxon>
        <taxon>Hexapoda</taxon>
        <taxon>Collembola</taxon>
        <taxon>Symphypleona</taxon>
        <taxon>Sminthuridae</taxon>
        <taxon>Allacma</taxon>
    </lineage>
</organism>
<proteinExistence type="inferred from homology"/>
<keyword evidence="7" id="KW-1185">Reference proteome</keyword>
<keyword evidence="4" id="KW-1133">Transmembrane helix</keyword>
<reference evidence="6" key="1">
    <citation type="submission" date="2021-06" db="EMBL/GenBank/DDBJ databases">
        <authorList>
            <person name="Hodson N. C."/>
            <person name="Mongue J. A."/>
            <person name="Jaron S. K."/>
        </authorList>
    </citation>
    <scope>NUCLEOTIDE SEQUENCE</scope>
</reference>
<name>A0A8J2KLU9_9HEXA</name>
<evidence type="ECO:0000256" key="2">
    <source>
        <dbReference type="ARBA" id="ARBA00022723"/>
    </source>
</evidence>
<evidence type="ECO:0000256" key="5">
    <source>
        <dbReference type="SAM" id="SignalP"/>
    </source>
</evidence>
<gene>
    <name evidence="6" type="ORF">AFUS01_LOCUS27952</name>
</gene>
<sequence>MFFLILAIILGIAIAKVVFNYGKIQRKLNSRGFWISDIIILITIFLHRHVGKFYTSIGNTYGPIVHVGFGPMKLVIINGVDSVKSACRHPSLNGRAHCLYKNIIGGKGILWTDDSSQKRKFIFRNTRHFELGGKSVESNIHEEIILLFKYFDSFRGKGFSVKQAFNIPTLNGVCHRLLGQKIPHDHQKLKPLVENLAV</sequence>
<dbReference type="PANTHER" id="PTHR24300">
    <property type="entry name" value="CYTOCHROME P450 508A4-RELATED"/>
    <property type="match status" value="1"/>
</dbReference>
<evidence type="ECO:0000256" key="3">
    <source>
        <dbReference type="ARBA" id="ARBA00023004"/>
    </source>
</evidence>
<dbReference type="GO" id="GO:0005506">
    <property type="term" value="F:iron ion binding"/>
    <property type="evidence" value="ECO:0007669"/>
    <property type="project" value="InterPro"/>
</dbReference>
<dbReference type="EMBL" id="CAJVCH010392501">
    <property type="protein sequence ID" value="CAG7817380.1"/>
    <property type="molecule type" value="Genomic_DNA"/>
</dbReference>
<keyword evidence="3" id="KW-0408">Iron</keyword>
<comment type="caution">
    <text evidence="6">The sequence shown here is derived from an EMBL/GenBank/DDBJ whole genome shotgun (WGS) entry which is preliminary data.</text>
</comment>
<feature type="signal peptide" evidence="5">
    <location>
        <begin position="1"/>
        <end position="15"/>
    </location>
</feature>
<keyword evidence="2" id="KW-0479">Metal-binding</keyword>
<evidence type="ECO:0000313" key="6">
    <source>
        <dbReference type="EMBL" id="CAG7817380.1"/>
    </source>
</evidence>
<dbReference type="Proteomes" id="UP000708208">
    <property type="component" value="Unassembled WGS sequence"/>
</dbReference>
<dbReference type="GO" id="GO:0016705">
    <property type="term" value="F:oxidoreductase activity, acting on paired donors, with incorporation or reduction of molecular oxygen"/>
    <property type="evidence" value="ECO:0007669"/>
    <property type="project" value="InterPro"/>
</dbReference>
<dbReference type="GO" id="GO:0020037">
    <property type="term" value="F:heme binding"/>
    <property type="evidence" value="ECO:0007669"/>
    <property type="project" value="InterPro"/>
</dbReference>
<dbReference type="GO" id="GO:0004497">
    <property type="term" value="F:monooxygenase activity"/>
    <property type="evidence" value="ECO:0007669"/>
    <property type="project" value="InterPro"/>
</dbReference>
<keyword evidence="4" id="KW-0812">Transmembrane</keyword>
<feature type="transmembrane region" description="Helical" evidence="4">
    <location>
        <begin position="31"/>
        <end position="47"/>
    </location>
</feature>
<dbReference type="InterPro" id="IPR050182">
    <property type="entry name" value="Cytochrome_P450_fam2"/>
</dbReference>
<protein>
    <submittedName>
        <fullName evidence="6">Uncharacterized protein</fullName>
    </submittedName>
</protein>
<keyword evidence="5" id="KW-0732">Signal</keyword>
<keyword evidence="4" id="KW-0472">Membrane</keyword>
<comment type="similarity">
    <text evidence="1">Belongs to the cytochrome P450 family.</text>
</comment>
<dbReference type="Pfam" id="PF00067">
    <property type="entry name" value="p450"/>
    <property type="match status" value="1"/>
</dbReference>